<comment type="similarity">
    <text evidence="6">Belongs to the IspF family.</text>
</comment>
<dbReference type="HAMAP" id="MF_00107">
    <property type="entry name" value="IspF"/>
    <property type="match status" value="1"/>
</dbReference>
<sequence>MKSGFHNVALIVAAGKGERAGAARPKQFALLGGKPVVAHSIDAALTHPAIDGVIVVTAADQRQAMEVALDGRDVRAIVDGGASRRESVLAGLEAISALGGAVRVLIHDAARPLLPHAVIDRLLAQLDGSAGAVPVLPVADTLATADEALGDIVPRTGLVRVQTPQAFRFDAILAAHRLWPVDQEATDDAQILRAVELEVAMVEGDSMLEKITHPQDFASAEARLAARASIRTAMGYDVHRLVAGEELWLGGVLIPHDKGLSGHSDADVALHALTDALLGTIGAGDIGMHFPPSDPQWRGASSDRFLEHAAALVAEARGSIEHVDLTIICEAPKIGPYRDAMRNRIAALLRVDMARVSIKATTTERLGFTGRGEGIAAQAVATVRISGDI</sequence>
<dbReference type="Proteomes" id="UP000286100">
    <property type="component" value="Unassembled WGS sequence"/>
</dbReference>
<feature type="binding site" evidence="14">
    <location>
        <position position="237"/>
    </location>
    <ligand>
        <name>a divalent metal cation</name>
        <dbReference type="ChEBI" id="CHEBI:60240"/>
    </ligand>
</feature>
<dbReference type="HAMAP" id="MF_01520">
    <property type="entry name" value="IspDF"/>
    <property type="match status" value="1"/>
</dbReference>
<gene>
    <name evidence="14" type="primary">ispDF</name>
    <name evidence="16" type="ORF">D3876_14880</name>
</gene>
<keyword evidence="13 14" id="KW-0511">Multifunctional enzyme</keyword>
<dbReference type="InterPro" id="IPR029044">
    <property type="entry name" value="Nucleotide-diphossugar_trans"/>
</dbReference>
<evidence type="ECO:0000256" key="7">
    <source>
        <dbReference type="ARBA" id="ARBA00009789"/>
    </source>
</evidence>
<dbReference type="PANTHER" id="PTHR43181">
    <property type="entry name" value="2-C-METHYL-D-ERYTHRITOL 2,4-CYCLODIPHOSPHATE SYNTHASE, CHLOROPLASTIC"/>
    <property type="match status" value="1"/>
</dbReference>
<feature type="binding site" evidence="14">
    <location>
        <begin position="237"/>
        <end position="239"/>
    </location>
    <ligand>
        <name>4-CDP-2-C-methyl-D-erythritol 2-phosphate</name>
        <dbReference type="ChEBI" id="CHEBI:57919"/>
    </ligand>
</feature>
<evidence type="ECO:0000256" key="6">
    <source>
        <dbReference type="ARBA" id="ARBA00008480"/>
    </source>
</evidence>
<dbReference type="InterPro" id="IPR034683">
    <property type="entry name" value="IspD/TarI"/>
</dbReference>
<evidence type="ECO:0000256" key="3">
    <source>
        <dbReference type="ARBA" id="ARBA00001968"/>
    </source>
</evidence>
<comment type="caution">
    <text evidence="16">The sequence shown here is derived from an EMBL/GenBank/DDBJ whole genome shotgun (WGS) entry which is preliminary data.</text>
</comment>
<dbReference type="PROSITE" id="PS01350">
    <property type="entry name" value="ISPF"/>
    <property type="match status" value="1"/>
</dbReference>
<dbReference type="GO" id="GO:0046872">
    <property type="term" value="F:metal ion binding"/>
    <property type="evidence" value="ECO:0007669"/>
    <property type="project" value="UniProtKB-KW"/>
</dbReference>
<dbReference type="InterPro" id="IPR036571">
    <property type="entry name" value="MECDP_synthase_sf"/>
</dbReference>
<feature type="region of interest" description="2-C-methyl-D-erythritol 2,4-cyclodiphosphate synthase" evidence="14">
    <location>
        <begin position="231"/>
        <end position="389"/>
    </location>
</feature>
<accession>A0A418WMZ6</accession>
<dbReference type="InterPro" id="IPR001228">
    <property type="entry name" value="IspD"/>
</dbReference>
<feature type="site" description="Positions MEP for the nucleophilic attack" evidence="14">
    <location>
        <position position="210"/>
    </location>
</feature>
<comment type="function">
    <text evidence="14">Bifunctional enzyme that catalyzes the formation of 4-diphosphocytidyl-2-C-methyl-D-erythritol from CTP and 2-C-methyl-D-erythritol 4-phosphate (MEP) (IspD), and catalyzes the conversion of 4-diphosphocytidyl-2-C-methyl-D-erythritol 2-phosphate (CDP-ME2P) to 2-C-methyl-D-erythritol 2,4-cyclodiphosphate (ME-CPP) with a corresponding release of cytidine 5-monophosphate (CMP) (IspF).</text>
</comment>
<comment type="catalytic activity">
    <reaction evidence="1 14">
        <text>4-CDP-2-C-methyl-D-erythritol 2-phosphate = 2-C-methyl-D-erythritol 2,4-cyclic diphosphate + CMP</text>
        <dbReference type="Rhea" id="RHEA:23864"/>
        <dbReference type="ChEBI" id="CHEBI:57919"/>
        <dbReference type="ChEBI" id="CHEBI:58483"/>
        <dbReference type="ChEBI" id="CHEBI:60377"/>
        <dbReference type="EC" id="4.6.1.12"/>
    </reaction>
</comment>
<evidence type="ECO:0000313" key="16">
    <source>
        <dbReference type="EMBL" id="RJF91379.1"/>
    </source>
</evidence>
<dbReference type="NCBIfam" id="NF006899">
    <property type="entry name" value="PRK09382.1"/>
    <property type="match status" value="1"/>
</dbReference>
<evidence type="ECO:0000256" key="5">
    <source>
        <dbReference type="ARBA" id="ARBA00004787"/>
    </source>
</evidence>
<evidence type="ECO:0000256" key="1">
    <source>
        <dbReference type="ARBA" id="ARBA00000200"/>
    </source>
</evidence>
<dbReference type="InterPro" id="IPR020555">
    <property type="entry name" value="MECDP_synthase_CS"/>
</dbReference>
<feature type="site" description="Transition state stabilizer" evidence="14">
    <location>
        <position position="26"/>
    </location>
</feature>
<proteinExistence type="inferred from homology"/>
<dbReference type="EMBL" id="QYUM01000003">
    <property type="protein sequence ID" value="RJF91379.1"/>
    <property type="molecule type" value="Genomic_DNA"/>
</dbReference>
<evidence type="ECO:0000256" key="2">
    <source>
        <dbReference type="ARBA" id="ARBA00001282"/>
    </source>
</evidence>
<feature type="site" description="Transition state stabilizer" evidence="14">
    <location>
        <position position="362"/>
    </location>
</feature>
<evidence type="ECO:0000256" key="11">
    <source>
        <dbReference type="ARBA" id="ARBA00023229"/>
    </source>
</evidence>
<feature type="binding site" evidence="14">
    <location>
        <begin position="361"/>
        <end position="364"/>
    </location>
    <ligand>
        <name>4-CDP-2-C-methyl-D-erythritol 2-phosphate</name>
        <dbReference type="ChEBI" id="CHEBI:57919"/>
    </ligand>
</feature>
<keyword evidence="17" id="KW-1185">Reference proteome</keyword>
<comment type="catalytic activity">
    <reaction evidence="2 14">
        <text>2-C-methyl-D-erythritol 4-phosphate + CTP + H(+) = 4-CDP-2-C-methyl-D-erythritol + diphosphate</text>
        <dbReference type="Rhea" id="RHEA:13429"/>
        <dbReference type="ChEBI" id="CHEBI:15378"/>
        <dbReference type="ChEBI" id="CHEBI:33019"/>
        <dbReference type="ChEBI" id="CHEBI:37563"/>
        <dbReference type="ChEBI" id="CHEBI:57823"/>
        <dbReference type="ChEBI" id="CHEBI:58262"/>
        <dbReference type="EC" id="2.7.7.60"/>
    </reaction>
</comment>
<feature type="domain" description="2-C-methyl-D-erythritol 2,4-cyclodiphosphate synthase" evidence="15">
    <location>
        <begin position="230"/>
        <end position="383"/>
    </location>
</feature>
<dbReference type="EC" id="2.7.7.60" evidence="14"/>
<evidence type="ECO:0000256" key="10">
    <source>
        <dbReference type="ARBA" id="ARBA00022723"/>
    </source>
</evidence>
<evidence type="ECO:0000256" key="9">
    <source>
        <dbReference type="ARBA" id="ARBA00022695"/>
    </source>
</evidence>
<dbReference type="PANTHER" id="PTHR43181:SF1">
    <property type="entry name" value="2-C-METHYL-D-ERYTHRITOL 2,4-CYCLODIPHOSPHATE SYNTHASE, CHLOROPLASTIC"/>
    <property type="match status" value="1"/>
</dbReference>
<comment type="similarity">
    <text evidence="7">Belongs to the IspD/TarI cytidylyltransferase family. IspD subfamily.</text>
</comment>
<dbReference type="Gene3D" id="3.90.550.10">
    <property type="entry name" value="Spore Coat Polysaccharide Biosynthesis Protein SpsA, Chain A"/>
    <property type="match status" value="1"/>
</dbReference>
<feature type="binding site" evidence="14">
    <location>
        <position position="271"/>
    </location>
    <ligand>
        <name>a divalent metal cation</name>
        <dbReference type="ChEBI" id="CHEBI:60240"/>
    </ligand>
</feature>
<name>A0A418WMZ6_9SPHN</name>
<feature type="site" description="Transition state stabilizer" evidence="14">
    <location>
        <position position="263"/>
    </location>
</feature>
<feature type="binding site" evidence="14">
    <location>
        <position position="371"/>
    </location>
    <ligand>
        <name>4-CDP-2-C-methyl-D-erythritol 2-phosphate</name>
        <dbReference type="ChEBI" id="CHEBI:57919"/>
    </ligand>
</feature>
<keyword evidence="10 14" id="KW-0479">Metal-binding</keyword>
<dbReference type="GO" id="GO:0019288">
    <property type="term" value="P:isopentenyl diphosphate biosynthetic process, methylerythritol 4-phosphate pathway"/>
    <property type="evidence" value="ECO:0007669"/>
    <property type="project" value="UniProtKB-UniRule"/>
</dbReference>
<dbReference type="UniPathway" id="UPA00056">
    <property type="reaction ID" value="UER00093"/>
</dbReference>
<dbReference type="FunFam" id="3.90.550.10:FF:000003">
    <property type="entry name" value="2-C-methyl-D-erythritol 4-phosphate cytidylyltransferase"/>
    <property type="match status" value="1"/>
</dbReference>
<dbReference type="RefSeq" id="WP_119763450.1">
    <property type="nucleotide sequence ID" value="NZ_QYUM01000003.1"/>
</dbReference>
<comment type="similarity">
    <text evidence="14">In the N-terminal section; belongs to the IspD/TarI cytidylyltransferase family. IspD subfamily.</text>
</comment>
<feature type="binding site" evidence="14">
    <location>
        <begin position="263"/>
        <end position="264"/>
    </location>
    <ligand>
        <name>4-CDP-2-C-methyl-D-erythritol 2-phosphate</name>
        <dbReference type="ChEBI" id="CHEBI:57919"/>
    </ligand>
</feature>
<reference evidence="16 17" key="1">
    <citation type="submission" date="2018-09" db="EMBL/GenBank/DDBJ databases">
        <authorList>
            <person name="Zhu H."/>
        </authorList>
    </citation>
    <scope>NUCLEOTIDE SEQUENCE [LARGE SCALE GENOMIC DNA]</scope>
    <source>
        <strain evidence="16 17">K2R01-6</strain>
    </source>
</reference>
<feature type="region of interest" description="2-C-methyl-D-erythritol 4-phosphate cytidylyltransferase" evidence="14">
    <location>
        <begin position="1"/>
        <end position="230"/>
    </location>
</feature>
<dbReference type="NCBIfam" id="TIGR00151">
    <property type="entry name" value="ispF"/>
    <property type="match status" value="1"/>
</dbReference>
<comment type="pathway">
    <text evidence="5 14">Isoprenoid biosynthesis; isopentenyl diphosphate biosynthesis via DXP pathway; isopentenyl diphosphate from 1-deoxy-D-xylulose 5-phosphate: step 2/6.</text>
</comment>
<dbReference type="AlphaFoldDB" id="A0A418WMZ6"/>
<dbReference type="Gene3D" id="3.30.1330.50">
    <property type="entry name" value="2-C-methyl-D-erythritol 2,4-cyclodiphosphate synthase"/>
    <property type="match status" value="1"/>
</dbReference>
<evidence type="ECO:0000313" key="17">
    <source>
        <dbReference type="Proteomes" id="UP000286100"/>
    </source>
</evidence>
<evidence type="ECO:0000259" key="15">
    <source>
        <dbReference type="Pfam" id="PF02542"/>
    </source>
</evidence>
<dbReference type="InterPro" id="IPR003526">
    <property type="entry name" value="MECDP_synthase"/>
</dbReference>
<comment type="similarity">
    <text evidence="14">In the C-terminal section; belongs to the IspF family.</text>
</comment>
<dbReference type="PROSITE" id="PS01295">
    <property type="entry name" value="ISPD"/>
    <property type="match status" value="1"/>
</dbReference>
<dbReference type="SUPFAM" id="SSF69765">
    <property type="entry name" value="IpsF-like"/>
    <property type="match status" value="1"/>
</dbReference>
<feature type="binding site" evidence="14">
    <location>
        <position position="368"/>
    </location>
    <ligand>
        <name>4-CDP-2-C-methyl-D-erythritol 2-phosphate</name>
        <dbReference type="ChEBI" id="CHEBI:57919"/>
    </ligand>
</feature>
<comment type="cofactor">
    <cofactor evidence="3 14">
        <name>a divalent metal cation</name>
        <dbReference type="ChEBI" id="CHEBI:60240"/>
    </cofactor>
</comment>
<feature type="binding site" evidence="14">
    <location>
        <position position="239"/>
    </location>
    <ligand>
        <name>a divalent metal cation</name>
        <dbReference type="ChEBI" id="CHEBI:60240"/>
    </ligand>
</feature>
<keyword evidence="11 14" id="KW-0414">Isoprene biosynthesis</keyword>
<dbReference type="NCBIfam" id="TIGR00453">
    <property type="entry name" value="ispD"/>
    <property type="match status" value="1"/>
</dbReference>
<evidence type="ECO:0000256" key="8">
    <source>
        <dbReference type="ARBA" id="ARBA00022679"/>
    </source>
</evidence>
<feature type="site" description="Positions MEP for the nucleophilic attack" evidence="14">
    <location>
        <position position="155"/>
    </location>
</feature>
<organism evidence="16 17">
    <name type="scientific">Sphingomonas cavernae</name>
    <dbReference type="NCBI Taxonomy" id="2320861"/>
    <lineage>
        <taxon>Bacteria</taxon>
        <taxon>Pseudomonadati</taxon>
        <taxon>Pseudomonadota</taxon>
        <taxon>Alphaproteobacteria</taxon>
        <taxon>Sphingomonadales</taxon>
        <taxon>Sphingomonadaceae</taxon>
        <taxon>Sphingomonas</taxon>
    </lineage>
</organism>
<evidence type="ECO:0000256" key="12">
    <source>
        <dbReference type="ARBA" id="ARBA00023239"/>
    </source>
</evidence>
<dbReference type="Pfam" id="PF01128">
    <property type="entry name" value="IspD"/>
    <property type="match status" value="1"/>
</dbReference>
<protein>
    <recommendedName>
        <fullName evidence="14">Bifunctional enzyme IspD/IspF</fullName>
    </recommendedName>
    <domain>
        <recommendedName>
            <fullName evidence="14">2-C-methyl-D-erythritol 4-phosphate cytidylyltransferase</fullName>
            <ecNumber evidence="14">2.7.7.60</ecNumber>
        </recommendedName>
        <alternativeName>
            <fullName evidence="14">4-diphosphocytidyl-2C-methyl-D-erythritol synthase</fullName>
        </alternativeName>
        <alternativeName>
            <fullName evidence="14">MEP cytidylyltransferase</fullName>
            <shortName evidence="14">MCT</shortName>
        </alternativeName>
    </domain>
    <domain>
        <recommendedName>
            <fullName evidence="14">2-C-methyl-D-erythritol 2,4-cyclodiphosphate synthase</fullName>
            <shortName evidence="14">MECDP-synthase</shortName>
            <shortName evidence="14">MECPP-synthase</shortName>
            <shortName evidence="14">MECPS</shortName>
            <ecNumber evidence="14">4.6.1.12</ecNumber>
        </recommendedName>
    </domain>
</protein>
<keyword evidence="12 14" id="KW-0456">Lyase</keyword>
<keyword evidence="9 14" id="KW-0548">Nucleotidyltransferase</keyword>
<dbReference type="HAMAP" id="MF_00108">
    <property type="entry name" value="IspD"/>
    <property type="match status" value="1"/>
</dbReference>
<evidence type="ECO:0000256" key="4">
    <source>
        <dbReference type="ARBA" id="ARBA00004709"/>
    </source>
</evidence>
<dbReference type="GO" id="GO:0016114">
    <property type="term" value="P:terpenoid biosynthetic process"/>
    <property type="evidence" value="ECO:0007669"/>
    <property type="project" value="InterPro"/>
</dbReference>
<dbReference type="GO" id="GO:0008685">
    <property type="term" value="F:2-C-methyl-D-erythritol 2,4-cyclodiphosphate synthase activity"/>
    <property type="evidence" value="ECO:0007669"/>
    <property type="project" value="UniProtKB-UniRule"/>
</dbReference>
<dbReference type="EC" id="4.6.1.12" evidence="14"/>
<comment type="pathway">
    <text evidence="4 14">Isoprenoid biosynthesis; isopentenyl diphosphate biosynthesis via DXP pathway; isopentenyl diphosphate from 1-deoxy-D-xylulose 5-phosphate: step 4/6.</text>
</comment>
<dbReference type="InterPro" id="IPR026596">
    <property type="entry name" value="IspD/F"/>
</dbReference>
<evidence type="ECO:0000256" key="14">
    <source>
        <dbReference type="HAMAP-Rule" id="MF_01520"/>
    </source>
</evidence>
<dbReference type="Pfam" id="PF02542">
    <property type="entry name" value="YgbB"/>
    <property type="match status" value="1"/>
</dbReference>
<dbReference type="OrthoDB" id="9804336at2"/>
<feature type="binding site" evidence="14">
    <location>
        <begin position="285"/>
        <end position="287"/>
    </location>
    <ligand>
        <name>4-CDP-2-C-methyl-D-erythritol 2-phosphate</name>
        <dbReference type="ChEBI" id="CHEBI:57919"/>
    </ligand>
</feature>
<dbReference type="CDD" id="cd02516">
    <property type="entry name" value="CDP-ME_synthetase"/>
    <property type="match status" value="1"/>
</dbReference>
<dbReference type="InterPro" id="IPR018294">
    <property type="entry name" value="ISPD_synthase_CS"/>
</dbReference>
<dbReference type="CDD" id="cd00554">
    <property type="entry name" value="MECDP_synthase"/>
    <property type="match status" value="1"/>
</dbReference>
<keyword evidence="8 14" id="KW-0808">Transferase</keyword>
<dbReference type="SUPFAM" id="SSF53448">
    <property type="entry name" value="Nucleotide-diphospho-sugar transferases"/>
    <property type="match status" value="1"/>
</dbReference>
<feature type="site" description="Transition state stabilizer" evidence="14">
    <location>
        <position position="19"/>
    </location>
</feature>
<comment type="caution">
    <text evidence="14">Lacks conserved residue(s) required for the propagation of feature annotation.</text>
</comment>
<evidence type="ECO:0000256" key="13">
    <source>
        <dbReference type="ARBA" id="ARBA00023268"/>
    </source>
</evidence>
<dbReference type="GO" id="GO:0050518">
    <property type="term" value="F:2-C-methyl-D-erythritol 4-phosphate cytidylyltransferase activity"/>
    <property type="evidence" value="ECO:0007669"/>
    <property type="project" value="UniProtKB-UniRule"/>
</dbReference>